<dbReference type="InterPro" id="IPR036412">
    <property type="entry name" value="HAD-like_sf"/>
</dbReference>
<reference evidence="2" key="1">
    <citation type="submission" date="2022-01" db="EMBL/GenBank/DDBJ databases">
        <authorList>
            <person name="Criscuolo A."/>
        </authorList>
    </citation>
    <scope>NUCLEOTIDE SEQUENCE</scope>
    <source>
        <strain evidence="2">CIP111893</strain>
    </source>
</reference>
<dbReference type="InterPro" id="IPR041698">
    <property type="entry name" value="Methyltransf_25"/>
</dbReference>
<dbReference type="Gene3D" id="3.40.50.1000">
    <property type="entry name" value="HAD superfamily/HAD-like"/>
    <property type="match status" value="1"/>
</dbReference>
<dbReference type="GO" id="GO:0004427">
    <property type="term" value="F:inorganic diphosphate phosphatase activity"/>
    <property type="evidence" value="ECO:0007669"/>
    <property type="project" value="UniProtKB-EC"/>
</dbReference>
<dbReference type="CDD" id="cd01427">
    <property type="entry name" value="HAD_like"/>
    <property type="match status" value="1"/>
</dbReference>
<keyword evidence="2" id="KW-0378">Hydrolase</keyword>
<dbReference type="InterPro" id="IPR050155">
    <property type="entry name" value="HAD-like_hydrolase_sf"/>
</dbReference>
<dbReference type="InterPro" id="IPR023214">
    <property type="entry name" value="HAD_sf"/>
</dbReference>
<proteinExistence type="predicted"/>
<dbReference type="Pfam" id="PF13649">
    <property type="entry name" value="Methyltransf_25"/>
    <property type="match status" value="1"/>
</dbReference>
<dbReference type="SUPFAM" id="SSF56784">
    <property type="entry name" value="HAD-like"/>
    <property type="match status" value="1"/>
</dbReference>
<dbReference type="EC" id="3.6.1.1" evidence="2"/>
<dbReference type="SUPFAM" id="SSF53335">
    <property type="entry name" value="S-adenosyl-L-methionine-dependent methyltransferases"/>
    <property type="match status" value="1"/>
</dbReference>
<dbReference type="PANTHER" id="PTHR43434:SF1">
    <property type="entry name" value="PHOSPHOGLYCOLATE PHOSPHATASE"/>
    <property type="match status" value="1"/>
</dbReference>
<evidence type="ECO:0000313" key="3">
    <source>
        <dbReference type="Proteomes" id="UP000838686"/>
    </source>
</evidence>
<evidence type="ECO:0000259" key="1">
    <source>
        <dbReference type="Pfam" id="PF13649"/>
    </source>
</evidence>
<dbReference type="NCBIfam" id="TIGR01549">
    <property type="entry name" value="HAD-SF-IA-v1"/>
    <property type="match status" value="1"/>
</dbReference>
<name>A0ABN8GCA5_9BACL</name>
<evidence type="ECO:0000313" key="2">
    <source>
        <dbReference type="EMBL" id="CAH1199209.1"/>
    </source>
</evidence>
<sequence>MSIKAVLLDFDGTLADKGHYDTFQNNKGIVDSLHFLKAHGMKIGILTGKSKHAFQLAFETLHLPDLFDIAITDDDVDKAKPDPEGLNIALHLLGLDQSSAVFISDSHADILAAKAAGLCTYGGRWLSTCPDLVYGAAQDRIDYIREEEKKYHEHCYENNQLFAEGSWLHKPVKTVMDLFSRFEGKNELAVLDLGCGVGRNSIPMAEIVRNKKGQIICVDLLDSALAKLKVYSKENNVEDIITPVKSDIEEYCIAPDHFDIIVAVSSLEHVRSIEKLDKVLSDMAIGTKNNGVNCLIINTNVRETDLTTNESLEPLIEINLTTEQAWSILDHSYSDSDWERITSIVKPLEFEISRDGKPVLLSSDCITLVVKKIK</sequence>
<accession>A0ABN8GCA5</accession>
<dbReference type="InterPro" id="IPR041492">
    <property type="entry name" value="HAD_2"/>
</dbReference>
<feature type="domain" description="Methyltransferase" evidence="1">
    <location>
        <begin position="190"/>
        <end position="291"/>
    </location>
</feature>
<dbReference type="InterPro" id="IPR029063">
    <property type="entry name" value="SAM-dependent_MTases_sf"/>
</dbReference>
<gene>
    <name evidence="2" type="primary">ppaX_3</name>
    <name evidence="2" type="ORF">PAECIP111893_01264</name>
</gene>
<dbReference type="Proteomes" id="UP000838686">
    <property type="component" value="Unassembled WGS sequence"/>
</dbReference>
<dbReference type="PANTHER" id="PTHR43434">
    <property type="entry name" value="PHOSPHOGLYCOLATE PHOSPHATASE"/>
    <property type="match status" value="1"/>
</dbReference>
<dbReference type="InterPro" id="IPR006439">
    <property type="entry name" value="HAD-SF_hydro_IA"/>
</dbReference>
<dbReference type="NCBIfam" id="TIGR01509">
    <property type="entry name" value="HAD-SF-IA-v3"/>
    <property type="match status" value="1"/>
</dbReference>
<dbReference type="Pfam" id="PF13419">
    <property type="entry name" value="HAD_2"/>
    <property type="match status" value="1"/>
</dbReference>
<organism evidence="2 3">
    <name type="scientific">Paenibacillus plantiphilus</name>
    <dbReference type="NCBI Taxonomy" id="2905650"/>
    <lineage>
        <taxon>Bacteria</taxon>
        <taxon>Bacillati</taxon>
        <taxon>Bacillota</taxon>
        <taxon>Bacilli</taxon>
        <taxon>Bacillales</taxon>
        <taxon>Paenibacillaceae</taxon>
        <taxon>Paenibacillus</taxon>
    </lineage>
</organism>
<comment type="caution">
    <text evidence="2">The sequence shown here is derived from an EMBL/GenBank/DDBJ whole genome shotgun (WGS) entry which is preliminary data.</text>
</comment>
<dbReference type="EMBL" id="CAKMMF010000005">
    <property type="protein sequence ID" value="CAH1199209.1"/>
    <property type="molecule type" value="Genomic_DNA"/>
</dbReference>
<dbReference type="CDD" id="cd02440">
    <property type="entry name" value="AdoMet_MTases"/>
    <property type="match status" value="1"/>
</dbReference>
<keyword evidence="3" id="KW-1185">Reference proteome</keyword>
<protein>
    <submittedName>
        <fullName evidence="2">Pyrophosphatase PpaX</fullName>
        <ecNumber evidence="2">3.6.1.1</ecNumber>
    </submittedName>
</protein>
<dbReference type="Gene3D" id="3.40.50.150">
    <property type="entry name" value="Vaccinia Virus protein VP39"/>
    <property type="match status" value="1"/>
</dbReference>